<feature type="compositionally biased region" description="Acidic residues" evidence="1">
    <location>
        <begin position="99"/>
        <end position="110"/>
    </location>
</feature>
<comment type="caution">
    <text evidence="2">The sequence shown here is derived from an EMBL/GenBank/DDBJ whole genome shotgun (WGS) entry which is preliminary data.</text>
</comment>
<proteinExistence type="predicted"/>
<evidence type="ECO:0000256" key="1">
    <source>
        <dbReference type="SAM" id="MobiDB-lite"/>
    </source>
</evidence>
<sequence length="110" mass="12265">MAENSLHWSTGGRHSSRRLSPVVVTPSLPEPLTQTRFRVSVLPAAVTEHLARSRAAAERTDQGRSQIGAPLLPRCTLMLRRPASQRGRRRGKNKRGGGEEEEEEEEEERG</sequence>
<dbReference type="EMBL" id="SRLO01000077">
    <property type="protein sequence ID" value="TNN77980.1"/>
    <property type="molecule type" value="Genomic_DNA"/>
</dbReference>
<feature type="compositionally biased region" description="Basic residues" evidence="1">
    <location>
        <begin position="86"/>
        <end position="95"/>
    </location>
</feature>
<name>A0A4Z2IIY5_9TELE</name>
<organism evidence="2 3">
    <name type="scientific">Liparis tanakae</name>
    <name type="common">Tanaka's snailfish</name>
    <dbReference type="NCBI Taxonomy" id="230148"/>
    <lineage>
        <taxon>Eukaryota</taxon>
        <taxon>Metazoa</taxon>
        <taxon>Chordata</taxon>
        <taxon>Craniata</taxon>
        <taxon>Vertebrata</taxon>
        <taxon>Euteleostomi</taxon>
        <taxon>Actinopterygii</taxon>
        <taxon>Neopterygii</taxon>
        <taxon>Teleostei</taxon>
        <taxon>Neoteleostei</taxon>
        <taxon>Acanthomorphata</taxon>
        <taxon>Eupercaria</taxon>
        <taxon>Perciformes</taxon>
        <taxon>Cottioidei</taxon>
        <taxon>Cottales</taxon>
        <taxon>Liparidae</taxon>
        <taxon>Liparis</taxon>
    </lineage>
</organism>
<keyword evidence="3" id="KW-1185">Reference proteome</keyword>
<protein>
    <submittedName>
        <fullName evidence="2">Uncharacterized protein</fullName>
    </submittedName>
</protein>
<feature type="region of interest" description="Disordered" evidence="1">
    <location>
        <begin position="53"/>
        <end position="110"/>
    </location>
</feature>
<dbReference type="AlphaFoldDB" id="A0A4Z2IIY5"/>
<gene>
    <name evidence="2" type="ORF">EYF80_011733</name>
</gene>
<evidence type="ECO:0000313" key="2">
    <source>
        <dbReference type="EMBL" id="TNN77980.1"/>
    </source>
</evidence>
<feature type="region of interest" description="Disordered" evidence="1">
    <location>
        <begin position="1"/>
        <end position="32"/>
    </location>
</feature>
<evidence type="ECO:0000313" key="3">
    <source>
        <dbReference type="Proteomes" id="UP000314294"/>
    </source>
</evidence>
<feature type="compositionally biased region" description="Basic and acidic residues" evidence="1">
    <location>
        <begin position="53"/>
        <end position="62"/>
    </location>
</feature>
<accession>A0A4Z2IIY5</accession>
<reference evidence="2 3" key="1">
    <citation type="submission" date="2019-03" db="EMBL/GenBank/DDBJ databases">
        <title>First draft genome of Liparis tanakae, snailfish: a comprehensive survey of snailfish specific genes.</title>
        <authorList>
            <person name="Kim W."/>
            <person name="Song I."/>
            <person name="Jeong J.-H."/>
            <person name="Kim D."/>
            <person name="Kim S."/>
            <person name="Ryu S."/>
            <person name="Song J.Y."/>
            <person name="Lee S.K."/>
        </authorList>
    </citation>
    <scope>NUCLEOTIDE SEQUENCE [LARGE SCALE GENOMIC DNA]</scope>
    <source>
        <tissue evidence="2">Muscle</tissue>
    </source>
</reference>
<dbReference type="Proteomes" id="UP000314294">
    <property type="component" value="Unassembled WGS sequence"/>
</dbReference>